<accession>A0ABX4MGC7</accession>
<dbReference type="InterPro" id="IPR036870">
    <property type="entry name" value="Ribosomal_bS18_sf"/>
</dbReference>
<keyword evidence="3" id="KW-0687">Ribonucleoprotein</keyword>
<evidence type="ECO:0000256" key="3">
    <source>
        <dbReference type="ARBA" id="ARBA00023274"/>
    </source>
</evidence>
<dbReference type="PANTHER" id="PTHR13479:SF40">
    <property type="entry name" value="SMALL RIBOSOMAL SUBUNIT PROTEIN BS18M"/>
    <property type="match status" value="1"/>
</dbReference>
<gene>
    <name evidence="4" type="primary">rpsR</name>
    <name evidence="4" type="ORF">magtdc_227</name>
</gene>
<evidence type="ECO:0000313" key="5">
    <source>
        <dbReference type="Proteomes" id="UP000230981"/>
    </source>
</evidence>
<evidence type="ECO:0000313" key="4">
    <source>
        <dbReference type="EMBL" id="PIM95712.1"/>
    </source>
</evidence>
<evidence type="ECO:0000256" key="1">
    <source>
        <dbReference type="ARBA" id="ARBA00005589"/>
    </source>
</evidence>
<comment type="similarity">
    <text evidence="1">Belongs to the bacterial ribosomal protein bS18 family.</text>
</comment>
<reference evidence="4" key="1">
    <citation type="submission" date="2017-09" db="EMBL/GenBank/DDBJ databases">
        <authorList>
            <person name="Campbell M.A."/>
            <person name="Lukasik P."/>
            <person name="Simon C."/>
            <person name="McCutcheon J.P."/>
        </authorList>
    </citation>
    <scope>NUCLEOTIDE SEQUENCE [LARGE SCALE GENOMIC DNA]</scope>
    <source>
        <strain evidence="4">MAGTDC</strain>
    </source>
</reference>
<dbReference type="SUPFAM" id="SSF46911">
    <property type="entry name" value="Ribosomal protein S18"/>
    <property type="match status" value="1"/>
</dbReference>
<comment type="caution">
    <text evidence="4">The sequence shown here is derived from an EMBL/GenBank/DDBJ whole genome shotgun (WGS) entry which is preliminary data.</text>
</comment>
<keyword evidence="5" id="KW-1185">Reference proteome</keyword>
<dbReference type="Proteomes" id="UP000230981">
    <property type="component" value="Unassembled WGS sequence"/>
</dbReference>
<dbReference type="GO" id="GO:0005840">
    <property type="term" value="C:ribosome"/>
    <property type="evidence" value="ECO:0007669"/>
    <property type="project" value="UniProtKB-KW"/>
</dbReference>
<dbReference type="PANTHER" id="PTHR13479">
    <property type="entry name" value="30S RIBOSOMAL PROTEIN S18"/>
    <property type="match status" value="1"/>
</dbReference>
<name>A0ABX4MGC7_9HYPH</name>
<evidence type="ECO:0000256" key="2">
    <source>
        <dbReference type="ARBA" id="ARBA00022980"/>
    </source>
</evidence>
<dbReference type="EMBL" id="NXGO01000063">
    <property type="protein sequence ID" value="PIM95712.1"/>
    <property type="molecule type" value="Genomic_DNA"/>
</dbReference>
<organism evidence="4 5">
    <name type="scientific">Candidatus Hodgkinia cicadicola</name>
    <dbReference type="NCBI Taxonomy" id="573658"/>
    <lineage>
        <taxon>Bacteria</taxon>
        <taxon>Pseudomonadati</taxon>
        <taxon>Pseudomonadota</taxon>
        <taxon>Alphaproteobacteria</taxon>
        <taxon>Hyphomicrobiales</taxon>
        <taxon>Candidatus Hodgkinia</taxon>
    </lineage>
</organism>
<dbReference type="Gene3D" id="4.10.640.10">
    <property type="entry name" value="Ribosomal protein S18"/>
    <property type="match status" value="1"/>
</dbReference>
<keyword evidence="2 4" id="KW-0689">Ribosomal protein</keyword>
<dbReference type="Pfam" id="PF01084">
    <property type="entry name" value="Ribosomal_S18"/>
    <property type="match status" value="1"/>
</dbReference>
<dbReference type="InterPro" id="IPR001648">
    <property type="entry name" value="Ribosomal_bS18"/>
</dbReference>
<protein>
    <submittedName>
        <fullName evidence="4">30S ribosomal protein S18</fullName>
    </submittedName>
</protein>
<proteinExistence type="inferred from homology"/>
<sequence>MLTTCVLKRIKQSIRFDGLITRWHLFSVKLNRTDKKPTVHVVNKLSEYKLSKDINMVEQNENISRCSNESCGIFLQELKWPWLLQPIDRYKNITILQNYITDYGEIMSRKVTKLNKKIHRKLCKEVKRYRNLGLISKTKPIPEVDQDNDI</sequence>